<feature type="binding site" evidence="8 10">
    <location>
        <position position="89"/>
    </location>
    <ligand>
        <name>3-methyl-2-oxobutanoate</name>
        <dbReference type="ChEBI" id="CHEBI:11851"/>
    </ligand>
</feature>
<accession>A0A1V0HJU6</accession>
<dbReference type="NCBIfam" id="TIGR00222">
    <property type="entry name" value="panB"/>
    <property type="match status" value="1"/>
</dbReference>
<protein>
    <recommendedName>
        <fullName evidence="8">3-methyl-2-oxobutanoate hydroxymethyltransferase</fullName>
        <ecNumber evidence="8">2.1.2.11</ecNumber>
    </recommendedName>
    <alternativeName>
        <fullName evidence="8">Ketopantoate hydroxymethyltransferase</fullName>
        <shortName evidence="8">KPHMT</shortName>
    </alternativeName>
</protein>
<geneLocation type="plasmid" evidence="13"/>
<dbReference type="EMBL" id="CP012838">
    <property type="protein sequence ID" value="ARC53105.1"/>
    <property type="molecule type" value="Genomic_DNA"/>
</dbReference>
<feature type="binding site" evidence="8 11">
    <location>
        <position position="119"/>
    </location>
    <ligand>
        <name>Mg(2+)</name>
        <dbReference type="ChEBI" id="CHEBI:18420"/>
    </ligand>
</feature>
<reference evidence="12 13" key="1">
    <citation type="submission" date="2015-10" db="EMBL/GenBank/DDBJ databases">
        <title>Survey of human and primate louse endosymbionts.</title>
        <authorList>
            <person name="Boyd B.M."/>
        </authorList>
    </citation>
    <scope>NUCLEOTIDE SEQUENCE [LARGE SCALE GENOMIC DNA]</scope>
    <source>
        <strain evidence="12 13">PTSK</strain>
        <plasmid evidence="13">Plasmid</plasmid>
    </source>
</reference>
<feature type="binding site" evidence="8 10">
    <location>
        <position position="117"/>
    </location>
    <ligand>
        <name>3-methyl-2-oxobutanoate</name>
        <dbReference type="ChEBI" id="CHEBI:11851"/>
    </ligand>
</feature>
<dbReference type="UniPathway" id="UPA00028">
    <property type="reaction ID" value="UER00003"/>
</dbReference>
<dbReference type="PANTHER" id="PTHR20881">
    <property type="entry name" value="3-METHYL-2-OXOBUTANOATE HYDROXYMETHYLTRANSFERASE"/>
    <property type="match status" value="1"/>
</dbReference>
<dbReference type="InterPro" id="IPR003700">
    <property type="entry name" value="Pantoate_hydroxy_MeTrfase"/>
</dbReference>
<evidence type="ECO:0000256" key="5">
    <source>
        <dbReference type="ARBA" id="ARBA00022679"/>
    </source>
</evidence>
<evidence type="ECO:0000256" key="4">
    <source>
        <dbReference type="ARBA" id="ARBA00022655"/>
    </source>
</evidence>
<evidence type="ECO:0000256" key="8">
    <source>
        <dbReference type="HAMAP-Rule" id="MF_00156"/>
    </source>
</evidence>
<comment type="cofactor">
    <cofactor evidence="8 11">
        <name>Mg(2+)</name>
        <dbReference type="ChEBI" id="CHEBI:18420"/>
    </cofactor>
    <text evidence="8 11">Binds 1 Mg(2+) ion per subunit.</text>
</comment>
<comment type="function">
    <text evidence="7 8">Catalyzes the reversible reaction in which hydroxymethyl group from 5,10-methylenetetrahydrofolate is transferred onto alpha-ketoisovalerate to form ketopantoate.</text>
</comment>
<dbReference type="Gene3D" id="3.20.20.60">
    <property type="entry name" value="Phosphoenolpyruvate-binding domains"/>
    <property type="match status" value="1"/>
</dbReference>
<dbReference type="InterPro" id="IPR040442">
    <property type="entry name" value="Pyrv_kinase-like_dom_sf"/>
</dbReference>
<organism evidence="12 13">
    <name type="scientific">Candidatus Riesia pediculischaeffi</name>
    <dbReference type="NCBI Taxonomy" id="428411"/>
    <lineage>
        <taxon>Bacteria</taxon>
        <taxon>Pseudomonadati</taxon>
        <taxon>Pseudomonadota</taxon>
        <taxon>Gammaproteobacteria</taxon>
        <taxon>Enterobacterales</taxon>
        <taxon>Enterobacteriaceae</taxon>
        <taxon>Candidatus Riesia</taxon>
    </lineage>
</organism>
<dbReference type="GO" id="GO:0032259">
    <property type="term" value="P:methylation"/>
    <property type="evidence" value="ECO:0007669"/>
    <property type="project" value="UniProtKB-KW"/>
</dbReference>
<dbReference type="HAMAP" id="MF_00156">
    <property type="entry name" value="PanB"/>
    <property type="match status" value="1"/>
</dbReference>
<feature type="binding site" evidence="8 11">
    <location>
        <position position="50"/>
    </location>
    <ligand>
        <name>Mg(2+)</name>
        <dbReference type="ChEBI" id="CHEBI:18420"/>
    </ligand>
</feature>
<keyword evidence="6 8" id="KW-0479">Metal-binding</keyword>
<comment type="similarity">
    <text evidence="2 8">Belongs to the PanB family.</text>
</comment>
<dbReference type="Pfam" id="PF02548">
    <property type="entry name" value="Pantoate_transf"/>
    <property type="match status" value="1"/>
</dbReference>
<evidence type="ECO:0000256" key="2">
    <source>
        <dbReference type="ARBA" id="ARBA00008676"/>
    </source>
</evidence>
<dbReference type="GO" id="GO:0000287">
    <property type="term" value="F:magnesium ion binding"/>
    <property type="evidence" value="ECO:0007669"/>
    <property type="project" value="TreeGrafter"/>
</dbReference>
<comment type="pathway">
    <text evidence="1 8">Cofactor biosynthesis; (R)-pantothenate biosynthesis; (R)-pantoate from 3-methyl-2-oxobutanoate: step 1/2.</text>
</comment>
<name>A0A1V0HJU6_9ENTR</name>
<proteinExistence type="inferred from homology"/>
<dbReference type="GO" id="GO:0003864">
    <property type="term" value="F:3-methyl-2-oxobutanoate hydroxymethyltransferase activity"/>
    <property type="evidence" value="ECO:0007669"/>
    <property type="project" value="UniProtKB-UniRule"/>
</dbReference>
<evidence type="ECO:0000256" key="10">
    <source>
        <dbReference type="PIRSR" id="PIRSR000388-2"/>
    </source>
</evidence>
<dbReference type="GO" id="GO:0005737">
    <property type="term" value="C:cytoplasm"/>
    <property type="evidence" value="ECO:0007669"/>
    <property type="project" value="UniProtKB-SubCell"/>
</dbReference>
<dbReference type="Proteomes" id="UP000242793">
    <property type="component" value="Plasmid unnamed"/>
</dbReference>
<dbReference type="SUPFAM" id="SSF51621">
    <property type="entry name" value="Phosphoenolpyruvate/pyruvate domain"/>
    <property type="match status" value="1"/>
</dbReference>
<keyword evidence="4 8" id="KW-0566">Pantothenate biosynthesis</keyword>
<keyword evidence="13" id="KW-1185">Reference proteome</keyword>
<dbReference type="RefSeq" id="WP_080626417.1">
    <property type="nucleotide sequence ID" value="NZ_CP012838.1"/>
</dbReference>
<dbReference type="InterPro" id="IPR015813">
    <property type="entry name" value="Pyrv/PenolPyrv_kinase-like_dom"/>
</dbReference>
<dbReference type="KEGG" id="rped:AOQ87_00035"/>
<dbReference type="FunFam" id="3.20.20.60:FF:000003">
    <property type="entry name" value="3-methyl-2-oxobutanoate hydroxymethyltransferase"/>
    <property type="match status" value="1"/>
</dbReference>
<feature type="binding site" evidence="8 10">
    <location>
        <begin position="50"/>
        <end position="51"/>
    </location>
    <ligand>
        <name>3-methyl-2-oxobutanoate</name>
        <dbReference type="ChEBI" id="CHEBI:11851"/>
    </ligand>
</feature>
<feature type="binding site" evidence="8 11">
    <location>
        <position position="89"/>
    </location>
    <ligand>
        <name>Mg(2+)</name>
        <dbReference type="ChEBI" id="CHEBI:18420"/>
    </ligand>
</feature>
<evidence type="ECO:0000256" key="9">
    <source>
        <dbReference type="PIRSR" id="PIRSR000388-1"/>
    </source>
</evidence>
<dbReference type="NCBIfam" id="NF001452">
    <property type="entry name" value="PRK00311.1"/>
    <property type="match status" value="1"/>
</dbReference>
<dbReference type="GO" id="GO:0015940">
    <property type="term" value="P:pantothenate biosynthetic process"/>
    <property type="evidence" value="ECO:0007669"/>
    <property type="project" value="UniProtKB-UniRule"/>
</dbReference>
<evidence type="ECO:0000313" key="12">
    <source>
        <dbReference type="EMBL" id="ARC53105.1"/>
    </source>
</evidence>
<sequence>MRTEPEFPTTIEDVRVWKEKSIKFAALTVYDAVFSRIFWQQGIEVMLVGDSLGMTVQGRNSTVSVSLGDIIYHTEMVRRGAPKAWLISDLPFMSFFDFNRTCRSVAALIQAGADMVKLEGGSWLCSTVEKLSERSVAVCGHIGLTPQSINIVGSYRVQGLEDNSYRRILSDAKSLESAGVQILVLECVPTELSEEISKCLKIPTVGIGAGPSTDGQILVMHDVFGIDTGLPVRPRFVRNFLKECGGDFRKSVDLFRTSVTSGSFPGDEHCFHVNERVFCGKER</sequence>
<dbReference type="AlphaFoldDB" id="A0A1V0HJU6"/>
<keyword evidence="5 8" id="KW-0808">Transferase</keyword>
<gene>
    <name evidence="8 12" type="primary">panB</name>
    <name evidence="12" type="ORF">AOQ87_00035</name>
</gene>
<comment type="catalytic activity">
    <reaction evidence="8">
        <text>(6R)-5,10-methylene-5,6,7,8-tetrahydrofolate + 3-methyl-2-oxobutanoate + H2O = 2-dehydropantoate + (6S)-5,6,7,8-tetrahydrofolate</text>
        <dbReference type="Rhea" id="RHEA:11824"/>
        <dbReference type="ChEBI" id="CHEBI:11561"/>
        <dbReference type="ChEBI" id="CHEBI:11851"/>
        <dbReference type="ChEBI" id="CHEBI:15377"/>
        <dbReference type="ChEBI" id="CHEBI:15636"/>
        <dbReference type="ChEBI" id="CHEBI:57453"/>
        <dbReference type="EC" id="2.1.2.11"/>
    </reaction>
</comment>
<comment type="subcellular location">
    <subcellularLocation>
        <location evidence="8">Cytoplasm</location>
    </subcellularLocation>
</comment>
<keyword evidence="8 11" id="KW-0460">Magnesium</keyword>
<evidence type="ECO:0000256" key="7">
    <source>
        <dbReference type="ARBA" id="ARBA00056497"/>
    </source>
</evidence>
<evidence type="ECO:0000256" key="11">
    <source>
        <dbReference type="PIRSR" id="PIRSR000388-3"/>
    </source>
</evidence>
<evidence type="ECO:0000256" key="6">
    <source>
        <dbReference type="ARBA" id="ARBA00022723"/>
    </source>
</evidence>
<evidence type="ECO:0000256" key="1">
    <source>
        <dbReference type="ARBA" id="ARBA00005033"/>
    </source>
</evidence>
<dbReference type="CDD" id="cd06557">
    <property type="entry name" value="KPHMT-like"/>
    <property type="match status" value="1"/>
</dbReference>
<keyword evidence="8" id="KW-0963">Cytoplasm</keyword>
<evidence type="ECO:0000256" key="3">
    <source>
        <dbReference type="ARBA" id="ARBA00011424"/>
    </source>
</evidence>
<comment type="subunit">
    <text evidence="3 8">Homodecamer; pentamer of dimers.</text>
</comment>
<dbReference type="EC" id="2.1.2.11" evidence="8"/>
<dbReference type="GO" id="GO:0008168">
    <property type="term" value="F:methyltransferase activity"/>
    <property type="evidence" value="ECO:0007669"/>
    <property type="project" value="UniProtKB-KW"/>
</dbReference>
<dbReference type="PANTHER" id="PTHR20881:SF0">
    <property type="entry name" value="3-METHYL-2-OXOBUTANOATE HYDROXYMETHYLTRANSFERASE"/>
    <property type="match status" value="1"/>
</dbReference>
<evidence type="ECO:0000313" key="13">
    <source>
        <dbReference type="Proteomes" id="UP000242793"/>
    </source>
</evidence>
<dbReference type="PIRSF" id="PIRSF000388">
    <property type="entry name" value="Pantoate_hydroxy_MeTrfase"/>
    <property type="match status" value="1"/>
</dbReference>
<keyword evidence="12" id="KW-0614">Plasmid</keyword>
<feature type="active site" description="Proton acceptor" evidence="8 9">
    <location>
        <position position="186"/>
    </location>
</feature>
<keyword evidence="12" id="KW-0489">Methyltransferase</keyword>